<keyword evidence="6" id="KW-1185">Reference proteome</keyword>
<organism evidence="5 6">
    <name type="scientific">Saguinus oedipus</name>
    <name type="common">Cotton-top tamarin</name>
    <name type="synonym">Oedipomidas oedipus</name>
    <dbReference type="NCBI Taxonomy" id="9490"/>
    <lineage>
        <taxon>Eukaryota</taxon>
        <taxon>Metazoa</taxon>
        <taxon>Chordata</taxon>
        <taxon>Craniata</taxon>
        <taxon>Vertebrata</taxon>
        <taxon>Euteleostomi</taxon>
        <taxon>Mammalia</taxon>
        <taxon>Eutheria</taxon>
        <taxon>Euarchontoglires</taxon>
        <taxon>Primates</taxon>
        <taxon>Haplorrhini</taxon>
        <taxon>Platyrrhini</taxon>
        <taxon>Cebidae</taxon>
        <taxon>Callitrichinae</taxon>
        <taxon>Saguinus</taxon>
    </lineage>
</organism>
<evidence type="ECO:0000313" key="6">
    <source>
        <dbReference type="Proteomes" id="UP001266305"/>
    </source>
</evidence>
<gene>
    <name evidence="5" type="primary">TRIP11_10</name>
    <name evidence="5" type="ORF">P7K49_027084</name>
</gene>
<comment type="subcellular location">
    <subcellularLocation>
        <location evidence="1">Golgi apparatus</location>
    </subcellularLocation>
</comment>
<dbReference type="PANTHER" id="PTHR18921">
    <property type="entry name" value="MYOSIN HEAVY CHAIN - RELATED"/>
    <property type="match status" value="1"/>
</dbReference>
<evidence type="ECO:0000256" key="1">
    <source>
        <dbReference type="ARBA" id="ARBA00004555"/>
    </source>
</evidence>
<evidence type="ECO:0000256" key="2">
    <source>
        <dbReference type="ARBA" id="ARBA00023034"/>
    </source>
</evidence>
<accession>A0ABQ9UF01</accession>
<keyword evidence="5" id="KW-0675">Receptor</keyword>
<proteinExistence type="predicted"/>
<evidence type="ECO:0000256" key="4">
    <source>
        <dbReference type="SAM" id="Coils"/>
    </source>
</evidence>
<comment type="caution">
    <text evidence="5">The sequence shown here is derived from an EMBL/GenBank/DDBJ whole genome shotgun (WGS) entry which is preliminary data.</text>
</comment>
<evidence type="ECO:0000256" key="3">
    <source>
        <dbReference type="ARBA" id="ARBA00023054"/>
    </source>
</evidence>
<protein>
    <submittedName>
        <fullName evidence="5">Thyroid receptor-interacting protein 11</fullName>
    </submittedName>
</protein>
<feature type="coiled-coil region" evidence="4">
    <location>
        <begin position="1"/>
        <end position="32"/>
    </location>
</feature>
<keyword evidence="3 4" id="KW-0175">Coiled coil</keyword>
<evidence type="ECO:0000313" key="5">
    <source>
        <dbReference type="EMBL" id="KAK2095668.1"/>
    </source>
</evidence>
<dbReference type="PANTHER" id="PTHR18921:SF2">
    <property type="entry name" value="THYROID RECEPTOR-INTERACTING PROTEIN 11"/>
    <property type="match status" value="1"/>
</dbReference>
<name>A0ABQ9UF01_SAGOE</name>
<dbReference type="Proteomes" id="UP001266305">
    <property type="component" value="Unassembled WGS sequence"/>
</dbReference>
<reference evidence="5 6" key="1">
    <citation type="submission" date="2023-05" db="EMBL/GenBank/DDBJ databases">
        <title>B98-5 Cell Line De Novo Hybrid Assembly: An Optical Mapping Approach.</title>
        <authorList>
            <person name="Kananen K."/>
            <person name="Auerbach J.A."/>
            <person name="Kautto E."/>
            <person name="Blachly J.S."/>
        </authorList>
    </citation>
    <scope>NUCLEOTIDE SEQUENCE [LARGE SCALE GENOMIC DNA]</scope>
    <source>
        <strain evidence="5">B95-8</strain>
        <tissue evidence="5">Cell line</tissue>
    </source>
</reference>
<dbReference type="EMBL" id="JASSZA010000013">
    <property type="protein sequence ID" value="KAK2095668.1"/>
    <property type="molecule type" value="Genomic_DNA"/>
</dbReference>
<feature type="coiled-coil region" evidence="4">
    <location>
        <begin position="86"/>
        <end position="145"/>
    </location>
</feature>
<keyword evidence="2" id="KW-0333">Golgi apparatus</keyword>
<sequence length="297" mass="35354">MTQLLNEKEIFTENLQEKSSKLQEELGKYSQALRKHEILRQTIRERDRSLGSMKEENNYLQEKLEWLGEQQSRTAPVADPKTLDSVTELDSEVSQLNMIKDHLEEETEHYPKIPEDQNESKMQLLQSLQEQKDMDELRHQHEQRNTRHTQLCLENNEEVKCLQKPIEPIKTQFYEKKQKIQTGNSDVFQETKVQSANIKNGSEHDLSKAETEGLVKGIKEQELETKLINEKNIALTEPIDQFSKDEVTKLNQIFSRKIWRYKLFRLERLQLPIFKILFTFNRECRPMLWKENSYSLF</sequence>